<gene>
    <name evidence="2" type="ORF">PMACD_LOCUS10829</name>
</gene>
<keyword evidence="1" id="KW-0472">Membrane</keyword>
<name>A0A821UUZ7_9NEOP</name>
<evidence type="ECO:0000256" key="1">
    <source>
        <dbReference type="SAM" id="Phobius"/>
    </source>
</evidence>
<dbReference type="OrthoDB" id="7440594at2759"/>
<reference evidence="2" key="1">
    <citation type="submission" date="2021-02" db="EMBL/GenBank/DDBJ databases">
        <authorList>
            <person name="Steward A R."/>
        </authorList>
    </citation>
    <scope>NUCLEOTIDE SEQUENCE</scope>
</reference>
<dbReference type="Proteomes" id="UP000663880">
    <property type="component" value="Unassembled WGS sequence"/>
</dbReference>
<evidence type="ECO:0000313" key="2">
    <source>
        <dbReference type="EMBL" id="CAF4895305.1"/>
    </source>
</evidence>
<keyword evidence="1" id="KW-1133">Transmembrane helix</keyword>
<protein>
    <submittedName>
        <fullName evidence="2">Uncharacterized protein</fullName>
    </submittedName>
</protein>
<accession>A0A821UUZ7</accession>
<sequence length="171" mass="19247">MNGITRLGRCNNVNIRTDRSHSMSHGSIITRTDEGASDKPWAGNVFSEAPWDDSDYVMDEYHRDWKEGATRKIFNNVLKPEARIAREGMGNVWSGVLGAMLGAGTVLIIAVLLFIFRRPKKLEKPSLTPMEVSPNRAVPCDKMSNFDNPVITYSLLLTRLRFVQGLNGKYF</sequence>
<proteinExistence type="predicted"/>
<keyword evidence="3" id="KW-1185">Reference proteome</keyword>
<comment type="caution">
    <text evidence="2">The sequence shown here is derived from an EMBL/GenBank/DDBJ whole genome shotgun (WGS) entry which is preliminary data.</text>
</comment>
<dbReference type="AlphaFoldDB" id="A0A821UUZ7"/>
<evidence type="ECO:0000313" key="3">
    <source>
        <dbReference type="Proteomes" id="UP000663880"/>
    </source>
</evidence>
<feature type="transmembrane region" description="Helical" evidence="1">
    <location>
        <begin position="92"/>
        <end position="116"/>
    </location>
</feature>
<dbReference type="EMBL" id="CAJOBZ010000033">
    <property type="protein sequence ID" value="CAF4895305.1"/>
    <property type="molecule type" value="Genomic_DNA"/>
</dbReference>
<keyword evidence="1" id="KW-0812">Transmembrane</keyword>
<organism evidence="2 3">
    <name type="scientific">Pieris macdunnoughi</name>
    <dbReference type="NCBI Taxonomy" id="345717"/>
    <lineage>
        <taxon>Eukaryota</taxon>
        <taxon>Metazoa</taxon>
        <taxon>Ecdysozoa</taxon>
        <taxon>Arthropoda</taxon>
        <taxon>Hexapoda</taxon>
        <taxon>Insecta</taxon>
        <taxon>Pterygota</taxon>
        <taxon>Neoptera</taxon>
        <taxon>Endopterygota</taxon>
        <taxon>Lepidoptera</taxon>
        <taxon>Glossata</taxon>
        <taxon>Ditrysia</taxon>
        <taxon>Papilionoidea</taxon>
        <taxon>Pieridae</taxon>
        <taxon>Pierinae</taxon>
        <taxon>Pieris</taxon>
    </lineage>
</organism>